<dbReference type="AlphaFoldDB" id="A0A845EX96"/>
<accession>A0A845EX96</accession>
<keyword evidence="2" id="KW-0812">Transmembrane</keyword>
<organism evidence="3 4">
    <name type="scientific">Guptibacillus hwajinpoensis</name>
    <dbReference type="NCBI Taxonomy" id="208199"/>
    <lineage>
        <taxon>Bacteria</taxon>
        <taxon>Bacillati</taxon>
        <taxon>Bacillota</taxon>
        <taxon>Bacilli</taxon>
        <taxon>Bacillales</taxon>
        <taxon>Guptibacillaceae</taxon>
        <taxon>Guptibacillus</taxon>
    </lineage>
</organism>
<dbReference type="Pfam" id="PF12685">
    <property type="entry name" value="SpoIIIAH"/>
    <property type="match status" value="1"/>
</dbReference>
<evidence type="ECO:0000313" key="4">
    <source>
        <dbReference type="Proteomes" id="UP000447833"/>
    </source>
</evidence>
<protein>
    <submittedName>
        <fullName evidence="3">SpoIIIAH-like family protein</fullName>
    </submittedName>
</protein>
<comment type="caution">
    <text evidence="3">The sequence shown here is derived from an EMBL/GenBank/DDBJ whole genome shotgun (WGS) entry which is preliminary data.</text>
</comment>
<proteinExistence type="predicted"/>
<dbReference type="EMBL" id="WMEY01000002">
    <property type="protein sequence ID" value="MYL63159.1"/>
    <property type="molecule type" value="Genomic_DNA"/>
</dbReference>
<reference evidence="3 4" key="1">
    <citation type="submission" date="2019-11" db="EMBL/GenBank/DDBJ databases">
        <title>Genome sequences of 17 halophilic strains isolated from different environments.</title>
        <authorList>
            <person name="Furrow R.E."/>
        </authorList>
    </citation>
    <scope>NUCLEOTIDE SEQUENCE [LARGE SCALE GENOMIC DNA]</scope>
    <source>
        <strain evidence="3 4">22506_14_FS</strain>
    </source>
</reference>
<dbReference type="InterPro" id="IPR038503">
    <property type="entry name" value="SpoIIIAH_sf"/>
</dbReference>
<feature type="compositionally biased region" description="Basic and acidic residues" evidence="1">
    <location>
        <begin position="44"/>
        <end position="59"/>
    </location>
</feature>
<sequence>MVLKKQTVWLLTMLSLIIVLSAYYIMTPGSDNVAYVGDQEQSEEGAKGEEAKETNGVEDKSVSMNVSGDEVFAALRLEIQEKRDAAIEDYTAVIASEASADLRNEAHEQRQELMALSQKESVLENVIKSEGYSDAVVYTLEDEKVRVIVKADQLSNEEANNIMVLAEEQLGEGHRIAVEFQPVAK</sequence>
<evidence type="ECO:0000256" key="2">
    <source>
        <dbReference type="SAM" id="Phobius"/>
    </source>
</evidence>
<dbReference type="Proteomes" id="UP000447833">
    <property type="component" value="Unassembled WGS sequence"/>
</dbReference>
<keyword evidence="2" id="KW-0472">Membrane</keyword>
<keyword evidence="2" id="KW-1133">Transmembrane helix</keyword>
<dbReference type="RefSeq" id="WP_160918829.1">
    <property type="nucleotide sequence ID" value="NZ_WMEY01000002.1"/>
</dbReference>
<gene>
    <name evidence="3" type="ORF">GLW07_07300</name>
</gene>
<evidence type="ECO:0000256" key="1">
    <source>
        <dbReference type="SAM" id="MobiDB-lite"/>
    </source>
</evidence>
<dbReference type="Gene3D" id="1.10.287.4300">
    <property type="entry name" value="Stage III sporulation protein AH-like"/>
    <property type="match status" value="1"/>
</dbReference>
<feature type="region of interest" description="Disordered" evidence="1">
    <location>
        <begin position="38"/>
        <end position="59"/>
    </location>
</feature>
<evidence type="ECO:0000313" key="3">
    <source>
        <dbReference type="EMBL" id="MYL63159.1"/>
    </source>
</evidence>
<name>A0A845EX96_9BACL</name>
<dbReference type="InterPro" id="IPR024232">
    <property type="entry name" value="SpoIIIAH"/>
</dbReference>
<feature type="transmembrane region" description="Helical" evidence="2">
    <location>
        <begin position="7"/>
        <end position="26"/>
    </location>
</feature>